<sequence length="127" mass="13555">MAGSQRRPSVAVRRTTRGTKALTLMGNLACAAGGRVTKPLVESRCDADVRRAIELLDEAIDRAKDLVTPAVNRWIGQLFDPVNREATITALVAADDTSERHLGRARELRGRVAAAEAALAAAHGTKT</sequence>
<organism evidence="1 2">
    <name type="scientific">Kribbella steppae</name>
    <dbReference type="NCBI Taxonomy" id="2512223"/>
    <lineage>
        <taxon>Bacteria</taxon>
        <taxon>Bacillati</taxon>
        <taxon>Actinomycetota</taxon>
        <taxon>Actinomycetes</taxon>
        <taxon>Propionibacteriales</taxon>
        <taxon>Kribbellaceae</taxon>
        <taxon>Kribbella</taxon>
    </lineage>
</organism>
<evidence type="ECO:0000313" key="2">
    <source>
        <dbReference type="Proteomes" id="UP000294508"/>
    </source>
</evidence>
<comment type="caution">
    <text evidence="1">The sequence shown here is derived from an EMBL/GenBank/DDBJ whole genome shotgun (WGS) entry which is preliminary data.</text>
</comment>
<keyword evidence="2" id="KW-1185">Reference proteome</keyword>
<gene>
    <name evidence="1" type="ORF">EV652_11359</name>
</gene>
<accession>A0A4R2H2Z8</accession>
<name>A0A4R2H2Z8_9ACTN</name>
<protein>
    <submittedName>
        <fullName evidence="1">Uncharacterized protein</fullName>
    </submittedName>
</protein>
<dbReference type="EMBL" id="SLWN01000013">
    <property type="protein sequence ID" value="TCO19660.1"/>
    <property type="molecule type" value="Genomic_DNA"/>
</dbReference>
<reference evidence="1 2" key="1">
    <citation type="journal article" date="2015" name="Stand. Genomic Sci.">
        <title>Genomic Encyclopedia of Bacterial and Archaeal Type Strains, Phase III: the genomes of soil and plant-associated and newly described type strains.</title>
        <authorList>
            <person name="Whitman W.B."/>
            <person name="Woyke T."/>
            <person name="Klenk H.P."/>
            <person name="Zhou Y."/>
            <person name="Lilburn T.G."/>
            <person name="Beck B.J."/>
            <person name="De Vos P."/>
            <person name="Vandamme P."/>
            <person name="Eisen J.A."/>
            <person name="Garrity G."/>
            <person name="Hugenholtz P."/>
            <person name="Kyrpides N.C."/>
        </authorList>
    </citation>
    <scope>NUCLEOTIDE SEQUENCE [LARGE SCALE GENOMIC DNA]</scope>
    <source>
        <strain evidence="1 2">VKM Ac-2572</strain>
    </source>
</reference>
<dbReference type="Proteomes" id="UP000294508">
    <property type="component" value="Unassembled WGS sequence"/>
</dbReference>
<dbReference type="AlphaFoldDB" id="A0A4R2H2Z8"/>
<evidence type="ECO:0000313" key="1">
    <source>
        <dbReference type="EMBL" id="TCO19660.1"/>
    </source>
</evidence>
<proteinExistence type="predicted"/>